<dbReference type="PANTHER" id="PTHR40032:SF1">
    <property type="entry name" value="EXPORTED PROTEIN"/>
    <property type="match status" value="1"/>
</dbReference>
<reference evidence="4" key="1">
    <citation type="submission" date="2018-12" db="EMBL/GenBank/DDBJ databases">
        <title>Bacillus chawlae sp. nov., Bacillus glennii sp. nov., and Bacillus saganii sp. nov. Isolated from the Vehicle Assembly Building at Kennedy Space Center where the Viking Spacecraft were Assembled.</title>
        <authorList>
            <person name="Seuylemezian A."/>
            <person name="Vaishampayan P."/>
        </authorList>
    </citation>
    <scope>NUCLEOTIDE SEQUENCE [LARGE SCALE GENOMIC DNA]</scope>
    <source>
        <strain evidence="4">DSM 13966</strain>
    </source>
</reference>
<dbReference type="Proteomes" id="UP000279911">
    <property type="component" value="Unassembled WGS sequence"/>
</dbReference>
<name>A0A3R9DRX6_9BACI</name>
<organism evidence="3 4">
    <name type="scientific">Mesobacillus subterraneus</name>
    <dbReference type="NCBI Taxonomy" id="285983"/>
    <lineage>
        <taxon>Bacteria</taxon>
        <taxon>Bacillati</taxon>
        <taxon>Bacillota</taxon>
        <taxon>Bacilli</taxon>
        <taxon>Bacillales</taxon>
        <taxon>Bacillaceae</taxon>
        <taxon>Mesobacillus</taxon>
    </lineage>
</organism>
<sequence length="349" mass="39695">MKYFSKISLCVVTVFLTIAPTFVGATSEESPIKIPGTKVEIKLHPTLGTDKVSVKNNAMKAHKDAIAIVNKYYLEKYGIVLDVNLDDREYQNKVMMLGTAAMDTLSDKEIKEIIKFVKFMDRYENYGKNDKIVKMKEKNDNGQLTAEEKMEFEELLPIEIDQYTEETGSDVPTFSTTAVFANGYDQIAARDYARKWTSNTEKLRNNTQFPYYSRLNNCYSCWWDCTNFVSQSLMAGGMRHLGYDQTWYYSNSGPSYSWGGANSFYKHWKNRAPVAGSHSALRTGDVVSTNYDTDADIDHTAIITKNDSSYASGKWLTQHTDDMEEKTTVGTWVSRGYKIVGYEMDKASN</sequence>
<dbReference type="InterPro" id="IPR024301">
    <property type="entry name" value="Amidase_6"/>
</dbReference>
<evidence type="ECO:0000259" key="2">
    <source>
        <dbReference type="Pfam" id="PF12671"/>
    </source>
</evidence>
<keyword evidence="1" id="KW-0732">Signal</keyword>
<protein>
    <recommendedName>
        <fullName evidence="2">Putative amidase domain-containing protein</fullName>
    </recommendedName>
</protein>
<evidence type="ECO:0000313" key="3">
    <source>
        <dbReference type="EMBL" id="RSD25888.1"/>
    </source>
</evidence>
<feature type="domain" description="Putative amidase" evidence="2">
    <location>
        <begin position="184"/>
        <end position="327"/>
    </location>
</feature>
<comment type="caution">
    <text evidence="3">The sequence shown here is derived from an EMBL/GenBank/DDBJ whole genome shotgun (WGS) entry which is preliminary data.</text>
</comment>
<proteinExistence type="predicted"/>
<accession>A0A3R9DRX6</accession>
<evidence type="ECO:0000313" key="4">
    <source>
        <dbReference type="Proteomes" id="UP000279911"/>
    </source>
</evidence>
<dbReference type="AlphaFoldDB" id="A0A3R9DRX6"/>
<dbReference type="RefSeq" id="WP_125481035.1">
    <property type="nucleotide sequence ID" value="NZ_RSFW01000018.1"/>
</dbReference>
<dbReference type="EMBL" id="RSFW01000018">
    <property type="protein sequence ID" value="RSD25888.1"/>
    <property type="molecule type" value="Genomic_DNA"/>
</dbReference>
<gene>
    <name evidence="3" type="ORF">EJA10_16000</name>
</gene>
<evidence type="ECO:0000256" key="1">
    <source>
        <dbReference type="SAM" id="SignalP"/>
    </source>
</evidence>
<feature type="signal peptide" evidence="1">
    <location>
        <begin position="1"/>
        <end position="25"/>
    </location>
</feature>
<feature type="chain" id="PRO_5018722597" description="Putative amidase domain-containing protein" evidence="1">
    <location>
        <begin position="26"/>
        <end position="349"/>
    </location>
</feature>
<dbReference type="Pfam" id="PF12671">
    <property type="entry name" value="Amidase_6"/>
    <property type="match status" value="1"/>
</dbReference>
<dbReference type="OrthoDB" id="9812429at2"/>
<dbReference type="PANTHER" id="PTHR40032">
    <property type="entry name" value="EXPORTED PROTEIN-RELATED"/>
    <property type="match status" value="1"/>
</dbReference>